<dbReference type="GO" id="GO:0000155">
    <property type="term" value="F:phosphorelay sensor kinase activity"/>
    <property type="evidence" value="ECO:0007669"/>
    <property type="project" value="InterPro"/>
</dbReference>
<dbReference type="Pfam" id="PF00072">
    <property type="entry name" value="Response_reg"/>
    <property type="match status" value="2"/>
</dbReference>
<dbReference type="InterPro" id="IPR013656">
    <property type="entry name" value="PAS_4"/>
</dbReference>
<evidence type="ECO:0000256" key="1">
    <source>
        <dbReference type="ARBA" id="ARBA00000085"/>
    </source>
</evidence>
<dbReference type="InterPro" id="IPR005467">
    <property type="entry name" value="His_kinase_dom"/>
</dbReference>
<sequence length="1358" mass="146271">MPLANPGRSPYRKAARQAPAFTWSLCPSNPEPPASATQRNESFKSASMPVQEPPLPIRPETHPLRGGGECGALMRHVDWSKTAIGPVDQWPQSLRTAVGILLNSNYPLYIAWGPQYVQLYNDAYRPICGATKHPAALGQEAQVTWPEVWHLLGPGFDKIRSTGEANWVENLMMPLDRNGFVEECYFTYSHSPILDETGGVGGIFAALTETTEQVLDARRLCTLKDLSANTADMKSAQAACEMAARVLSQNPHDVPFALLYLVAEDGHSVRLAGATGLQPGSAPAPAFIDLRGTDPWNLREVMRAGTGVRLEGLAGRMGPLPGGPWPEPATTALALPLALAGRSQPSGAVILGASPRCALDDKYESFLKLVGAQAATAVQSARAFEEEKQRAEALAKLDQAKTAFFSNISHEFRTPLTLMLGPVEEGLQDTGEPLPPRQRDRQLMVHRNGLRLLKLVNTLLDFSRIEAGRVKARYQPTDLSAFTADLASAFRSLMEKAGLSLQVDCPWLAAPVYVDREMYEKVVLNLLSNAFKFTFVGGVRVSLRAEADRAVLTVADSGTGIPEAELPHVFERFHRVEGARGRSYEGSGIGLALIQELVRLHGGTLSVESAVGQGSRFTVTLPLGMAHLPAEQVMTTAAPATTGHGVAPFVEEAALWVEELPSAVVPAASALGVPASPSGLTSPGESARILLADDNADIRGYVTQLLTAQGWTVETVPDGEAALARAQAHPPHLVLTDVMMPRLDGFGLLRALKAHEKTQHVPVILLSARAGEEATVEGMQQGADDYLVKPFSAKELVSRVAARLEIARARSEAALAQERLHAQFMQAPIAMSVVRGPRFVYELANPLYLELLGRQGQALTGKSVREALPELPEDAPVLKMLEDVFTQGKPFMAEEYCVPLDRKGTGQPEDVYFKFTCQPVRGADGQVTDIITVAVDVTEQVLARRRSEALAEQLKLADQRKDEFLAMLAHELRNPMAAISLALSMLERSEGDTAKLARHRETARRQMGNLVRLVDDLLDVSRITRGKMELRKETVDLAVLVQNALAVTRPLIEARGHTLSVALIPGPFQMTADATRLEQVVVNLLTNAAKYTEPGGRLSVSLSREGLNGTRQAVLRVKDTGRGIPRDMLGRVFELFVQVAPSLDRSTGGLGLGLTLVKRLVEMHGGHAEAFSQGPGQGSEFTVRLPLAMPPEAHEASEGAPPQAPAAFRKQRILLVEDSADIRDSLSDFLEELGHEVAAARDGVEGVEQLLALRPDVALIDVGLPGIDGYEVARRVRAAPGGEQLYLVALTGYGGPEARAKAKRAGFDLHLTKPINIDELPQVVAPPAPAPGADGPPGSGLASTAWDTAATATKRTRR</sequence>
<dbReference type="InterPro" id="IPR000014">
    <property type="entry name" value="PAS"/>
</dbReference>
<dbReference type="CDD" id="cd16922">
    <property type="entry name" value="HATPase_EvgS-ArcB-TorS-like"/>
    <property type="match status" value="1"/>
</dbReference>
<feature type="region of interest" description="Disordered" evidence="10">
    <location>
        <begin position="1322"/>
        <end position="1358"/>
    </location>
</feature>
<feature type="domain" description="Response regulatory" evidence="12">
    <location>
        <begin position="1212"/>
        <end position="1328"/>
    </location>
</feature>
<dbReference type="PANTHER" id="PTHR43547:SF2">
    <property type="entry name" value="HYBRID SIGNAL TRANSDUCTION HISTIDINE KINASE C"/>
    <property type="match status" value="1"/>
</dbReference>
<evidence type="ECO:0000259" key="11">
    <source>
        <dbReference type="PROSITE" id="PS50109"/>
    </source>
</evidence>
<evidence type="ECO:0000256" key="6">
    <source>
        <dbReference type="ARBA" id="ARBA00022777"/>
    </source>
</evidence>
<evidence type="ECO:0000256" key="2">
    <source>
        <dbReference type="ARBA" id="ARBA00012438"/>
    </source>
</evidence>
<dbReference type="FunFam" id="3.30.565.10:FF:000037">
    <property type="entry name" value="Hybrid sensor histidine kinase/response regulator"/>
    <property type="match status" value="1"/>
</dbReference>
<evidence type="ECO:0000313" key="14">
    <source>
        <dbReference type="Proteomes" id="UP000032702"/>
    </source>
</evidence>
<feature type="compositionally biased region" description="Polar residues" evidence="10">
    <location>
        <begin position="35"/>
        <end position="45"/>
    </location>
</feature>
<dbReference type="Gene3D" id="3.30.565.10">
    <property type="entry name" value="Histidine kinase-like ATPase, C-terminal domain"/>
    <property type="match status" value="2"/>
</dbReference>
<proteinExistence type="predicted"/>
<dbReference type="PROSITE" id="PS50110">
    <property type="entry name" value="RESPONSE_REGULATORY"/>
    <property type="match status" value="2"/>
</dbReference>
<dbReference type="PANTHER" id="PTHR43547">
    <property type="entry name" value="TWO-COMPONENT HISTIDINE KINASE"/>
    <property type="match status" value="1"/>
</dbReference>
<protein>
    <recommendedName>
        <fullName evidence="2">histidine kinase</fullName>
        <ecNumber evidence="2">2.7.13.3</ecNumber>
    </recommendedName>
</protein>
<accession>Q092A1</accession>
<feature type="domain" description="Histidine kinase" evidence="11">
    <location>
        <begin position="967"/>
        <end position="1189"/>
    </location>
</feature>
<dbReference type="CDD" id="cd17580">
    <property type="entry name" value="REC_2_DhkD-like"/>
    <property type="match status" value="1"/>
</dbReference>
<dbReference type="InterPro" id="IPR035965">
    <property type="entry name" value="PAS-like_dom_sf"/>
</dbReference>
<dbReference type="EC" id="2.7.13.3" evidence="2"/>
<dbReference type="SMART" id="SM00387">
    <property type="entry name" value="HATPase_c"/>
    <property type="match status" value="2"/>
</dbReference>
<dbReference type="GO" id="GO:0005524">
    <property type="term" value="F:ATP binding"/>
    <property type="evidence" value="ECO:0007669"/>
    <property type="project" value="UniProtKB-KW"/>
</dbReference>
<dbReference type="EMBL" id="AAMD01000052">
    <property type="protein sequence ID" value="EAU66553.1"/>
    <property type="molecule type" value="Genomic_DNA"/>
</dbReference>
<comment type="caution">
    <text evidence="13">The sequence shown here is derived from an EMBL/GenBank/DDBJ whole genome shotgun (WGS) entry which is preliminary data.</text>
</comment>
<keyword evidence="5" id="KW-0547">Nucleotide-binding</keyword>
<feature type="modified residue" description="4-aspartylphosphate" evidence="9">
    <location>
        <position position="737"/>
    </location>
</feature>
<dbReference type="SUPFAM" id="SSF55781">
    <property type="entry name" value="GAF domain-like"/>
    <property type="match status" value="1"/>
</dbReference>
<evidence type="ECO:0000256" key="5">
    <source>
        <dbReference type="ARBA" id="ARBA00022741"/>
    </source>
</evidence>
<dbReference type="Gene3D" id="1.10.287.130">
    <property type="match status" value="2"/>
</dbReference>
<dbReference type="PRINTS" id="PR00344">
    <property type="entry name" value="BCTRLSENSOR"/>
</dbReference>
<keyword evidence="7" id="KW-0067">ATP-binding</keyword>
<dbReference type="Gene3D" id="3.30.450.40">
    <property type="match status" value="1"/>
</dbReference>
<dbReference type="PATRIC" id="fig|378806.16.peg.5728"/>
<feature type="modified residue" description="4-aspartylphosphate" evidence="9">
    <location>
        <position position="1261"/>
    </location>
</feature>
<evidence type="ECO:0000256" key="9">
    <source>
        <dbReference type="PROSITE-ProRule" id="PRU00169"/>
    </source>
</evidence>
<keyword evidence="3 9" id="KW-0597">Phosphoprotein</keyword>
<dbReference type="InterPro" id="IPR003594">
    <property type="entry name" value="HATPase_dom"/>
</dbReference>
<dbReference type="SUPFAM" id="SSF55785">
    <property type="entry name" value="PYP-like sensor domain (PAS domain)"/>
    <property type="match status" value="1"/>
</dbReference>
<dbReference type="SUPFAM" id="SSF52172">
    <property type="entry name" value="CheY-like"/>
    <property type="match status" value="2"/>
</dbReference>
<feature type="region of interest" description="Disordered" evidence="10">
    <location>
        <begin position="23"/>
        <end position="56"/>
    </location>
</feature>
<dbReference type="InterPro" id="IPR036890">
    <property type="entry name" value="HATPase_C_sf"/>
</dbReference>
<dbReference type="InterPro" id="IPR011006">
    <property type="entry name" value="CheY-like_superfamily"/>
</dbReference>
<dbReference type="Pfam" id="PF08448">
    <property type="entry name" value="PAS_4"/>
    <property type="match status" value="1"/>
</dbReference>
<evidence type="ECO:0000313" key="13">
    <source>
        <dbReference type="EMBL" id="EAU66553.1"/>
    </source>
</evidence>
<dbReference type="Pfam" id="PF00512">
    <property type="entry name" value="HisKA"/>
    <property type="match status" value="2"/>
</dbReference>
<evidence type="ECO:0000256" key="8">
    <source>
        <dbReference type="ARBA" id="ARBA00023012"/>
    </source>
</evidence>
<name>Q092A1_STIAD</name>
<dbReference type="SMART" id="SM00448">
    <property type="entry name" value="REC"/>
    <property type="match status" value="2"/>
</dbReference>
<dbReference type="CDD" id="cd17574">
    <property type="entry name" value="REC_OmpR"/>
    <property type="match status" value="1"/>
</dbReference>
<dbReference type="InterPro" id="IPR001789">
    <property type="entry name" value="Sig_transdc_resp-reg_receiver"/>
</dbReference>
<dbReference type="SUPFAM" id="SSF55874">
    <property type="entry name" value="ATPase domain of HSP90 chaperone/DNA topoisomerase II/histidine kinase"/>
    <property type="match status" value="2"/>
</dbReference>
<dbReference type="SUPFAM" id="SSF47384">
    <property type="entry name" value="Homodimeric domain of signal transducing histidine kinase"/>
    <property type="match status" value="2"/>
</dbReference>
<dbReference type="InterPro" id="IPR036097">
    <property type="entry name" value="HisK_dim/P_sf"/>
</dbReference>
<feature type="compositionally biased region" description="Low complexity" evidence="10">
    <location>
        <begin position="1339"/>
        <end position="1358"/>
    </location>
</feature>
<evidence type="ECO:0000256" key="10">
    <source>
        <dbReference type="SAM" id="MobiDB-lite"/>
    </source>
</evidence>
<dbReference type="InterPro" id="IPR003661">
    <property type="entry name" value="HisK_dim/P_dom"/>
</dbReference>
<dbReference type="Pfam" id="PF02518">
    <property type="entry name" value="HATPase_c"/>
    <property type="match status" value="2"/>
</dbReference>
<organism evidence="13 14">
    <name type="scientific">Stigmatella aurantiaca (strain DW4/3-1)</name>
    <dbReference type="NCBI Taxonomy" id="378806"/>
    <lineage>
        <taxon>Bacteria</taxon>
        <taxon>Pseudomonadati</taxon>
        <taxon>Myxococcota</taxon>
        <taxon>Myxococcia</taxon>
        <taxon>Myxococcales</taxon>
        <taxon>Cystobacterineae</taxon>
        <taxon>Archangiaceae</taxon>
        <taxon>Stigmatella</taxon>
    </lineage>
</organism>
<dbReference type="Proteomes" id="UP000032702">
    <property type="component" value="Unassembled WGS sequence"/>
</dbReference>
<dbReference type="Gene3D" id="3.40.50.2300">
    <property type="match status" value="2"/>
</dbReference>
<evidence type="ECO:0000259" key="12">
    <source>
        <dbReference type="PROSITE" id="PS50110"/>
    </source>
</evidence>
<dbReference type="CDD" id="cd00075">
    <property type="entry name" value="HATPase"/>
    <property type="match status" value="1"/>
</dbReference>
<dbReference type="CDD" id="cd00082">
    <property type="entry name" value="HisKA"/>
    <property type="match status" value="2"/>
</dbReference>
<reference evidence="13 14" key="1">
    <citation type="submission" date="2006-04" db="EMBL/GenBank/DDBJ databases">
        <authorList>
            <person name="Nierman W.C."/>
        </authorList>
    </citation>
    <scope>NUCLEOTIDE SEQUENCE [LARGE SCALE GENOMIC DNA]</scope>
    <source>
        <strain evidence="13 14">DW4/3-1</strain>
    </source>
</reference>
<evidence type="ECO:0000256" key="4">
    <source>
        <dbReference type="ARBA" id="ARBA00022679"/>
    </source>
</evidence>
<feature type="domain" description="Histidine kinase" evidence="11">
    <location>
        <begin position="407"/>
        <end position="625"/>
    </location>
</feature>
<dbReference type="InterPro" id="IPR004358">
    <property type="entry name" value="Sig_transdc_His_kin-like_C"/>
</dbReference>
<evidence type="ECO:0000256" key="3">
    <source>
        <dbReference type="ARBA" id="ARBA00022553"/>
    </source>
</evidence>
<dbReference type="Gene3D" id="3.30.450.20">
    <property type="entry name" value="PAS domain"/>
    <property type="match status" value="2"/>
</dbReference>
<comment type="catalytic activity">
    <reaction evidence="1">
        <text>ATP + protein L-histidine = ADP + protein N-phospho-L-histidine.</text>
        <dbReference type="EC" id="2.7.13.3"/>
    </reaction>
</comment>
<gene>
    <name evidence="13" type="ORF">STIAU_3449</name>
</gene>
<keyword evidence="4" id="KW-0808">Transferase</keyword>
<keyword evidence="8" id="KW-0902">Two-component regulatory system</keyword>
<dbReference type="CDD" id="cd00130">
    <property type="entry name" value="PAS"/>
    <property type="match status" value="1"/>
</dbReference>
<dbReference type="PROSITE" id="PS50109">
    <property type="entry name" value="HIS_KIN"/>
    <property type="match status" value="2"/>
</dbReference>
<evidence type="ECO:0000256" key="7">
    <source>
        <dbReference type="ARBA" id="ARBA00022840"/>
    </source>
</evidence>
<keyword evidence="6 13" id="KW-0418">Kinase</keyword>
<dbReference type="SMART" id="SM00388">
    <property type="entry name" value="HisKA"/>
    <property type="match status" value="2"/>
</dbReference>
<feature type="domain" description="Response regulatory" evidence="12">
    <location>
        <begin position="688"/>
        <end position="804"/>
    </location>
</feature>
<dbReference type="FunFam" id="3.30.565.10:FF:000006">
    <property type="entry name" value="Sensor histidine kinase WalK"/>
    <property type="match status" value="1"/>
</dbReference>
<dbReference type="InterPro" id="IPR029016">
    <property type="entry name" value="GAF-like_dom_sf"/>
</dbReference>